<dbReference type="GO" id="GO:0046486">
    <property type="term" value="P:glycerolipid metabolic process"/>
    <property type="evidence" value="ECO:0007669"/>
    <property type="project" value="UniProtKB-ARBA"/>
</dbReference>
<keyword evidence="3 4" id="KW-0443">Lipid metabolism</keyword>
<dbReference type="InterPro" id="IPR016035">
    <property type="entry name" value="Acyl_Trfase/lysoPLipase"/>
</dbReference>
<evidence type="ECO:0000259" key="5">
    <source>
        <dbReference type="PROSITE" id="PS51635"/>
    </source>
</evidence>
<evidence type="ECO:0000256" key="2">
    <source>
        <dbReference type="ARBA" id="ARBA00022963"/>
    </source>
</evidence>
<feature type="active site" description="Proton acceptor" evidence="4">
    <location>
        <position position="235"/>
    </location>
</feature>
<dbReference type="GO" id="GO:0047499">
    <property type="term" value="F:calcium-independent phospholipase A2 activity"/>
    <property type="evidence" value="ECO:0007669"/>
    <property type="project" value="TreeGrafter"/>
</dbReference>
<accession>A0A9P6QPS8</accession>
<dbReference type="SUPFAM" id="SSF52151">
    <property type="entry name" value="FabD/lysophospholipase-like"/>
    <property type="match status" value="1"/>
</dbReference>
<dbReference type="PANTHER" id="PTHR24185:SF1">
    <property type="entry name" value="CALCIUM-INDEPENDENT PHOSPHOLIPASE A2-GAMMA"/>
    <property type="match status" value="1"/>
</dbReference>
<name>A0A9P6QPS8_9FUNG</name>
<keyword evidence="7" id="KW-1185">Reference proteome</keyword>
<dbReference type="GO" id="GO:0016042">
    <property type="term" value="P:lipid catabolic process"/>
    <property type="evidence" value="ECO:0007669"/>
    <property type="project" value="UniProtKB-UniRule"/>
</dbReference>
<organism evidence="6 7">
    <name type="scientific">Linnemannia gamsii</name>
    <dbReference type="NCBI Taxonomy" id="64522"/>
    <lineage>
        <taxon>Eukaryota</taxon>
        <taxon>Fungi</taxon>
        <taxon>Fungi incertae sedis</taxon>
        <taxon>Mucoromycota</taxon>
        <taxon>Mortierellomycotina</taxon>
        <taxon>Mortierellomycetes</taxon>
        <taxon>Mortierellales</taxon>
        <taxon>Mortierellaceae</taxon>
        <taxon>Linnemannia</taxon>
    </lineage>
</organism>
<dbReference type="EMBL" id="JAAAIN010002690">
    <property type="protein sequence ID" value="KAG0290929.1"/>
    <property type="molecule type" value="Genomic_DNA"/>
</dbReference>
<feature type="active site" description="Nucleophile" evidence="4">
    <location>
        <position position="63"/>
    </location>
</feature>
<evidence type="ECO:0000256" key="3">
    <source>
        <dbReference type="ARBA" id="ARBA00023098"/>
    </source>
</evidence>
<dbReference type="InterPro" id="IPR002641">
    <property type="entry name" value="PNPLA_dom"/>
</dbReference>
<evidence type="ECO:0000313" key="6">
    <source>
        <dbReference type="EMBL" id="KAG0290929.1"/>
    </source>
</evidence>
<comment type="caution">
    <text evidence="6">The sequence shown here is derived from an EMBL/GenBank/DDBJ whole genome shotgun (WGS) entry which is preliminary data.</text>
</comment>
<reference evidence="6" key="1">
    <citation type="journal article" date="2020" name="Fungal Divers.">
        <title>Resolving the Mortierellaceae phylogeny through synthesis of multi-gene phylogenetics and phylogenomics.</title>
        <authorList>
            <person name="Vandepol N."/>
            <person name="Liber J."/>
            <person name="Desiro A."/>
            <person name="Na H."/>
            <person name="Kennedy M."/>
            <person name="Barry K."/>
            <person name="Grigoriev I.V."/>
            <person name="Miller A.N."/>
            <person name="O'Donnell K."/>
            <person name="Stajich J.E."/>
            <person name="Bonito G."/>
        </authorList>
    </citation>
    <scope>NUCLEOTIDE SEQUENCE</scope>
    <source>
        <strain evidence="6">NVP60</strain>
    </source>
</reference>
<dbReference type="PROSITE" id="PS51635">
    <property type="entry name" value="PNPLA"/>
    <property type="match status" value="1"/>
</dbReference>
<proteinExistence type="predicted"/>
<sequence length="402" mass="45058">MATRKPPVAHPNGARLLSLDGGGVRGIAALIVLDKIMHLIQKRMELTKLPLPADYFELAAGTSAGGINAIMFFRLRMTTQEAIEQYKIISKEMFAPTVGGWHVPIWMEGIVNKIKLVFTNTRYSSKRLEKAIDSVMEKHGLDPDDRTDKGEALLQHPDASKMFMCATVENKMETALLRSYVKTTTYSTRSVNEILQRNQINIRDAVMATTAAPTYFKQKSWNPTHIQGGELIFWDGGLLNNNPIDQLWNERHDLIAPEASKLPISCVISLGTGHIKLGGSPSLWFKLIGIASSLISFATNTNAKHMSFKSHWLDLRRRPEYEKTEYVRFEPLLEHDIELSDYRSIPNLEQITRKYLQKDTTQQKLMKAVDAICPPKAVDAICPPKAVDAICLPKAVDATCSL</sequence>
<dbReference type="PANTHER" id="PTHR24185">
    <property type="entry name" value="CALCIUM-INDEPENDENT PHOSPHOLIPASE A2-GAMMA"/>
    <property type="match status" value="1"/>
</dbReference>
<feature type="short sequence motif" description="DGA/G" evidence="4">
    <location>
        <begin position="235"/>
        <end position="237"/>
    </location>
</feature>
<feature type="short sequence motif" description="GXGXXG" evidence="4">
    <location>
        <begin position="21"/>
        <end position="26"/>
    </location>
</feature>
<feature type="short sequence motif" description="GXSXG" evidence="4">
    <location>
        <begin position="61"/>
        <end position="65"/>
    </location>
</feature>
<dbReference type="GO" id="GO:0016020">
    <property type="term" value="C:membrane"/>
    <property type="evidence" value="ECO:0007669"/>
    <property type="project" value="TreeGrafter"/>
</dbReference>
<protein>
    <recommendedName>
        <fullName evidence="5">PNPLA domain-containing protein</fullName>
    </recommendedName>
</protein>
<keyword evidence="2 4" id="KW-0442">Lipid degradation</keyword>
<gene>
    <name evidence="6" type="ORF">BGZ97_006036</name>
</gene>
<dbReference type="AlphaFoldDB" id="A0A9P6QPS8"/>
<evidence type="ECO:0000256" key="1">
    <source>
        <dbReference type="ARBA" id="ARBA00022801"/>
    </source>
</evidence>
<feature type="domain" description="PNPLA" evidence="5">
    <location>
        <begin position="17"/>
        <end position="248"/>
    </location>
</feature>
<evidence type="ECO:0000256" key="4">
    <source>
        <dbReference type="PROSITE-ProRule" id="PRU01161"/>
    </source>
</evidence>
<dbReference type="Proteomes" id="UP000823405">
    <property type="component" value="Unassembled WGS sequence"/>
</dbReference>
<keyword evidence="1 4" id="KW-0378">Hydrolase</keyword>
<dbReference type="Pfam" id="PF01734">
    <property type="entry name" value="Patatin"/>
    <property type="match status" value="1"/>
</dbReference>
<dbReference type="OrthoDB" id="1658288at2759"/>
<dbReference type="GO" id="GO:0019369">
    <property type="term" value="P:arachidonate metabolic process"/>
    <property type="evidence" value="ECO:0007669"/>
    <property type="project" value="TreeGrafter"/>
</dbReference>
<dbReference type="Gene3D" id="3.40.1090.10">
    <property type="entry name" value="Cytosolic phospholipase A2 catalytic domain"/>
    <property type="match status" value="1"/>
</dbReference>
<evidence type="ECO:0000313" key="7">
    <source>
        <dbReference type="Proteomes" id="UP000823405"/>
    </source>
</evidence>